<proteinExistence type="predicted"/>
<comment type="caution">
    <text evidence="1">The sequence shown here is derived from an EMBL/GenBank/DDBJ whole genome shotgun (WGS) entry which is preliminary data.</text>
</comment>
<feature type="non-terminal residue" evidence="1">
    <location>
        <position position="65"/>
    </location>
</feature>
<evidence type="ECO:0000313" key="1">
    <source>
        <dbReference type="EMBL" id="CAG8760295.1"/>
    </source>
</evidence>
<organism evidence="1 2">
    <name type="scientific">Dentiscutata heterogama</name>
    <dbReference type="NCBI Taxonomy" id="1316150"/>
    <lineage>
        <taxon>Eukaryota</taxon>
        <taxon>Fungi</taxon>
        <taxon>Fungi incertae sedis</taxon>
        <taxon>Mucoromycota</taxon>
        <taxon>Glomeromycotina</taxon>
        <taxon>Glomeromycetes</taxon>
        <taxon>Diversisporales</taxon>
        <taxon>Gigasporaceae</taxon>
        <taxon>Dentiscutata</taxon>
    </lineage>
</organism>
<name>A0ACA9QNI9_9GLOM</name>
<reference evidence="1" key="1">
    <citation type="submission" date="2021-06" db="EMBL/GenBank/DDBJ databases">
        <authorList>
            <person name="Kallberg Y."/>
            <person name="Tangrot J."/>
            <person name="Rosling A."/>
        </authorList>
    </citation>
    <scope>NUCLEOTIDE SEQUENCE</scope>
    <source>
        <strain evidence="1">IL203A</strain>
    </source>
</reference>
<sequence length="65" mass="7860">ALPIGETTNKSTDRQIELDMDMDEDTKLYNELSNVEDWENQLHDWEEMLMDEEIARLEEEEEERD</sequence>
<protein>
    <submittedName>
        <fullName evidence="1">12312_t:CDS:1</fullName>
    </submittedName>
</protein>
<gene>
    <name evidence="1" type="ORF">DHETER_LOCUS15209</name>
</gene>
<feature type="non-terminal residue" evidence="1">
    <location>
        <position position="1"/>
    </location>
</feature>
<keyword evidence="2" id="KW-1185">Reference proteome</keyword>
<dbReference type="Proteomes" id="UP000789702">
    <property type="component" value="Unassembled WGS sequence"/>
</dbReference>
<dbReference type="EMBL" id="CAJVPU010050909">
    <property type="protein sequence ID" value="CAG8760295.1"/>
    <property type="molecule type" value="Genomic_DNA"/>
</dbReference>
<accession>A0ACA9QNI9</accession>
<evidence type="ECO:0000313" key="2">
    <source>
        <dbReference type="Proteomes" id="UP000789702"/>
    </source>
</evidence>